<dbReference type="AlphaFoldDB" id="A0A7W2FNC0"/>
<organism evidence="1 2">
    <name type="scientific">Vibrio marinisediminis</name>
    <dbReference type="NCBI Taxonomy" id="2758441"/>
    <lineage>
        <taxon>Bacteria</taxon>
        <taxon>Pseudomonadati</taxon>
        <taxon>Pseudomonadota</taxon>
        <taxon>Gammaproteobacteria</taxon>
        <taxon>Vibrionales</taxon>
        <taxon>Vibrionaceae</taxon>
        <taxon>Vibrio</taxon>
    </lineage>
</organism>
<proteinExistence type="predicted"/>
<evidence type="ECO:0000313" key="2">
    <source>
        <dbReference type="Proteomes" id="UP000571701"/>
    </source>
</evidence>
<dbReference type="Proteomes" id="UP000571701">
    <property type="component" value="Unassembled WGS sequence"/>
</dbReference>
<comment type="caution">
    <text evidence="1">The sequence shown here is derived from an EMBL/GenBank/DDBJ whole genome shotgun (WGS) entry which is preliminary data.</text>
</comment>
<dbReference type="SUPFAM" id="SSF52091">
    <property type="entry name" value="SpoIIaa-like"/>
    <property type="match status" value="1"/>
</dbReference>
<gene>
    <name evidence="1" type="ORF">H2O73_02890</name>
</gene>
<dbReference type="Gene3D" id="3.40.50.10600">
    <property type="entry name" value="SpoIIaa-like domains"/>
    <property type="match status" value="1"/>
</dbReference>
<dbReference type="InterPro" id="IPR021866">
    <property type="entry name" value="SpoIIAA-like"/>
</dbReference>
<dbReference type="Pfam" id="PF11964">
    <property type="entry name" value="SpoIIAA-like"/>
    <property type="match status" value="1"/>
</dbReference>
<dbReference type="InterPro" id="IPR038396">
    <property type="entry name" value="SpoIIAA-like_sf"/>
</dbReference>
<dbReference type="RefSeq" id="WP_182106327.1">
    <property type="nucleotide sequence ID" value="NZ_JACFYF010000001.1"/>
</dbReference>
<reference evidence="1 2" key="1">
    <citation type="submission" date="2020-07" db="EMBL/GenBank/DDBJ databases">
        <title>Vibrio marinisediminis sp. nov., isolated from marine sediment.</title>
        <authorList>
            <person name="Ji X."/>
        </authorList>
    </citation>
    <scope>NUCLEOTIDE SEQUENCE [LARGE SCALE GENOMIC DNA]</scope>
    <source>
        <strain evidence="1 2">404</strain>
    </source>
</reference>
<name>A0A7W2FNC0_9VIBR</name>
<protein>
    <submittedName>
        <fullName evidence="1">STAS/SEC14 domain-containing protein</fullName>
    </submittedName>
</protein>
<sequence length="124" mass="13927">MSRHGISIGIERVNEAVFVSIKASGKLTHEDYQRIVPVIDSALAKVNEPKIDVLFDATEFKGWELRAAWDDLKLGLSHGSHFGRIALYGSHEWQPWAAIVGSWFISGEIRSFGDYDQAVAWLLE</sequence>
<keyword evidence="2" id="KW-1185">Reference proteome</keyword>
<accession>A0A7W2FNC0</accession>
<dbReference type="EMBL" id="JACFYF010000001">
    <property type="protein sequence ID" value="MBA5761278.1"/>
    <property type="molecule type" value="Genomic_DNA"/>
</dbReference>
<dbReference type="InterPro" id="IPR036513">
    <property type="entry name" value="STAS_dom_sf"/>
</dbReference>
<evidence type="ECO:0000313" key="1">
    <source>
        <dbReference type="EMBL" id="MBA5761278.1"/>
    </source>
</evidence>